<protein>
    <recommendedName>
        <fullName evidence="3">DUF4408 domain-containing protein</fullName>
    </recommendedName>
</protein>
<dbReference type="AlphaFoldDB" id="A0AA86S4B6"/>
<feature type="region of interest" description="Disordered" evidence="1">
    <location>
        <begin position="221"/>
        <end position="285"/>
    </location>
</feature>
<dbReference type="Pfam" id="PF05553">
    <property type="entry name" value="DUF761"/>
    <property type="match status" value="1"/>
</dbReference>
<keyword evidence="5" id="KW-1185">Reference proteome</keyword>
<keyword evidence="2" id="KW-0472">Membrane</keyword>
<accession>A0AA86S4B6</accession>
<dbReference type="InterPro" id="IPR025520">
    <property type="entry name" value="DUF4408"/>
</dbReference>
<feature type="region of interest" description="Disordered" evidence="1">
    <location>
        <begin position="178"/>
        <end position="208"/>
    </location>
</feature>
<feature type="compositionally biased region" description="Basic and acidic residues" evidence="1">
    <location>
        <begin position="221"/>
        <end position="230"/>
    </location>
</feature>
<evidence type="ECO:0000259" key="3">
    <source>
        <dbReference type="Pfam" id="PF14364"/>
    </source>
</evidence>
<feature type="compositionally biased region" description="Basic and acidic residues" evidence="1">
    <location>
        <begin position="241"/>
        <end position="258"/>
    </location>
</feature>
<evidence type="ECO:0000313" key="5">
    <source>
        <dbReference type="Proteomes" id="UP001189624"/>
    </source>
</evidence>
<dbReference type="Pfam" id="PF14364">
    <property type="entry name" value="DUF4408"/>
    <property type="match status" value="1"/>
</dbReference>
<dbReference type="PANTHER" id="PTHR33098">
    <property type="entry name" value="COTTON FIBER (DUF761)"/>
    <property type="match status" value="1"/>
</dbReference>
<sequence>MADPATFIASWITPSSLFIFVNLIIGMVAITSRFTPKNHDHHHHHLVRSPSLLQRVRSFNLTHYYSHHDQECTQPQLVPTPSVLERLSSFNLSFHKHESTHAQTQSVQSEHSETKTPELIPTPSLLERLTSFNLSLQEQESTDAQTQGVQPEHSEPKTPELIQTPSLLEPLTSFNLSQHKQEPTHAQTQQVQAEPEHEQPELVRSPSLLQRLQSINLSRLYRSESTHGQDPDLGDPGRGSGKAEMRKSASERGGRIEREEEDEVERRRPKTARAETTSCKEDEEVDAKADDFINRFKKQLRLQRIDSLLRYRAGNC</sequence>
<feature type="domain" description="DUF4408" evidence="3">
    <location>
        <begin position="7"/>
        <end position="34"/>
    </location>
</feature>
<name>A0AA86S4B6_9FABA</name>
<dbReference type="InterPro" id="IPR008480">
    <property type="entry name" value="DUF761_pln"/>
</dbReference>
<evidence type="ECO:0000313" key="4">
    <source>
        <dbReference type="EMBL" id="CAJ1941681.1"/>
    </source>
</evidence>
<proteinExistence type="predicted"/>
<keyword evidence="2" id="KW-0812">Transmembrane</keyword>
<dbReference type="EMBL" id="OY731400">
    <property type="protein sequence ID" value="CAJ1941681.1"/>
    <property type="molecule type" value="Genomic_DNA"/>
</dbReference>
<evidence type="ECO:0000256" key="2">
    <source>
        <dbReference type="SAM" id="Phobius"/>
    </source>
</evidence>
<feature type="region of interest" description="Disordered" evidence="1">
    <location>
        <begin position="98"/>
        <end position="123"/>
    </location>
</feature>
<feature type="compositionally biased region" description="Polar residues" evidence="1">
    <location>
        <begin position="138"/>
        <end position="149"/>
    </location>
</feature>
<feature type="compositionally biased region" description="Polar residues" evidence="1">
    <location>
        <begin position="178"/>
        <end position="192"/>
    </location>
</feature>
<dbReference type="PANTHER" id="PTHR33098:SF57">
    <property type="entry name" value="DUF4408 DOMAIN PROTEIN"/>
    <property type="match status" value="1"/>
</dbReference>
<dbReference type="Gramene" id="rna-AYBTSS11_LOCUS10407">
    <property type="protein sequence ID" value="CAJ1941681.1"/>
    <property type="gene ID" value="gene-AYBTSS11_LOCUS10407"/>
</dbReference>
<reference evidence="4" key="1">
    <citation type="submission" date="2023-10" db="EMBL/GenBank/DDBJ databases">
        <authorList>
            <person name="Domelevo Entfellner J.-B."/>
        </authorList>
    </citation>
    <scope>NUCLEOTIDE SEQUENCE</scope>
</reference>
<dbReference type="Proteomes" id="UP001189624">
    <property type="component" value="Chromosome 3"/>
</dbReference>
<organism evidence="4 5">
    <name type="scientific">Sphenostylis stenocarpa</name>
    <dbReference type="NCBI Taxonomy" id="92480"/>
    <lineage>
        <taxon>Eukaryota</taxon>
        <taxon>Viridiplantae</taxon>
        <taxon>Streptophyta</taxon>
        <taxon>Embryophyta</taxon>
        <taxon>Tracheophyta</taxon>
        <taxon>Spermatophyta</taxon>
        <taxon>Magnoliopsida</taxon>
        <taxon>eudicotyledons</taxon>
        <taxon>Gunneridae</taxon>
        <taxon>Pentapetalae</taxon>
        <taxon>rosids</taxon>
        <taxon>fabids</taxon>
        <taxon>Fabales</taxon>
        <taxon>Fabaceae</taxon>
        <taxon>Papilionoideae</taxon>
        <taxon>50 kb inversion clade</taxon>
        <taxon>NPAAA clade</taxon>
        <taxon>indigoferoid/millettioid clade</taxon>
        <taxon>Phaseoleae</taxon>
        <taxon>Sphenostylis</taxon>
    </lineage>
</organism>
<feature type="region of interest" description="Disordered" evidence="1">
    <location>
        <begin position="138"/>
        <end position="159"/>
    </location>
</feature>
<keyword evidence="2" id="KW-1133">Transmembrane helix</keyword>
<gene>
    <name evidence="4" type="ORF">AYBTSS11_LOCUS10407</name>
</gene>
<feature type="transmembrane region" description="Helical" evidence="2">
    <location>
        <begin position="6"/>
        <end position="30"/>
    </location>
</feature>
<evidence type="ECO:0000256" key="1">
    <source>
        <dbReference type="SAM" id="MobiDB-lite"/>
    </source>
</evidence>